<comment type="caution">
    <text evidence="2">The sequence shown here is derived from an EMBL/GenBank/DDBJ whole genome shotgun (WGS) entry which is preliminary data.</text>
</comment>
<organism evidence="2 3">
    <name type="scientific">Sphingomonas abaci</name>
    <dbReference type="NCBI Taxonomy" id="237611"/>
    <lineage>
        <taxon>Bacteria</taxon>
        <taxon>Pseudomonadati</taxon>
        <taxon>Pseudomonadota</taxon>
        <taxon>Alphaproteobacteria</taxon>
        <taxon>Sphingomonadales</taxon>
        <taxon>Sphingomonadaceae</taxon>
        <taxon>Sphingomonas</taxon>
    </lineage>
</organism>
<proteinExistence type="predicted"/>
<sequence>MIAATPFPQLRGLFPLARGDAVPAFQADQHGNLPADYAGSAVLKARAAGGFSAESERHHGAGFNRRITAAAAGKETHVSQPAEQGSNDGQ</sequence>
<reference evidence="2 3" key="1">
    <citation type="submission" date="2020-08" db="EMBL/GenBank/DDBJ databases">
        <title>Genomic Encyclopedia of Type Strains, Phase IV (KMG-IV): sequencing the most valuable type-strain genomes for metagenomic binning, comparative biology and taxonomic classification.</title>
        <authorList>
            <person name="Goeker M."/>
        </authorList>
    </citation>
    <scope>NUCLEOTIDE SEQUENCE [LARGE SCALE GENOMIC DNA]</scope>
    <source>
        <strain evidence="2 3">DSM 15867</strain>
    </source>
</reference>
<dbReference type="EMBL" id="JACHNY010000007">
    <property type="protein sequence ID" value="MBB4618984.1"/>
    <property type="molecule type" value="Genomic_DNA"/>
</dbReference>
<dbReference type="RefSeq" id="WP_184116385.1">
    <property type="nucleotide sequence ID" value="NZ_JACHNY010000007.1"/>
</dbReference>
<feature type="region of interest" description="Disordered" evidence="1">
    <location>
        <begin position="50"/>
        <end position="90"/>
    </location>
</feature>
<protein>
    <submittedName>
        <fullName evidence="2">Uncharacterized protein</fullName>
    </submittedName>
</protein>
<feature type="compositionally biased region" description="Polar residues" evidence="1">
    <location>
        <begin position="78"/>
        <end position="90"/>
    </location>
</feature>
<evidence type="ECO:0000256" key="1">
    <source>
        <dbReference type="SAM" id="MobiDB-lite"/>
    </source>
</evidence>
<dbReference type="Proteomes" id="UP000574769">
    <property type="component" value="Unassembled WGS sequence"/>
</dbReference>
<evidence type="ECO:0000313" key="3">
    <source>
        <dbReference type="Proteomes" id="UP000574769"/>
    </source>
</evidence>
<gene>
    <name evidence="2" type="ORF">GGQ96_003134</name>
</gene>
<name>A0A7W7AL04_9SPHN</name>
<dbReference type="AlphaFoldDB" id="A0A7W7AL04"/>
<accession>A0A7W7AL04</accession>
<evidence type="ECO:0000313" key="2">
    <source>
        <dbReference type="EMBL" id="MBB4618984.1"/>
    </source>
</evidence>
<keyword evidence="3" id="KW-1185">Reference proteome</keyword>